<name>A0A2X0SDC5_9PROT</name>
<reference evidence="1" key="1">
    <citation type="submission" date="2018-05" db="EMBL/GenBank/DDBJ databases">
        <authorList>
            <person name="Lanie J.A."/>
            <person name="Ng W.-L."/>
            <person name="Kazmierczak K.M."/>
            <person name="Andrzejewski T.M."/>
            <person name="Davidsen T.M."/>
            <person name="Wayne K.J."/>
            <person name="Tettelin H."/>
            <person name="Glass J.I."/>
            <person name="Rusch D."/>
            <person name="Podicherti R."/>
            <person name="Tsui H.-C.T."/>
            <person name="Winkler M.E."/>
        </authorList>
    </citation>
    <scope>NUCLEOTIDE SEQUENCE</scope>
    <source>
        <strain evidence="1">KNB</strain>
    </source>
</reference>
<dbReference type="AlphaFoldDB" id="A0A2X0SDC5"/>
<proteinExistence type="predicted"/>
<dbReference type="Pfam" id="PF11185">
    <property type="entry name" value="DUF2971"/>
    <property type="match status" value="1"/>
</dbReference>
<protein>
    <recommendedName>
        <fullName evidence="2">DUF2971 domain-containing protein</fullName>
    </recommendedName>
</protein>
<evidence type="ECO:0000313" key="1">
    <source>
        <dbReference type="EMBL" id="SPS05391.1"/>
    </source>
</evidence>
<evidence type="ECO:0008006" key="2">
    <source>
        <dbReference type="Google" id="ProtNLM"/>
    </source>
</evidence>
<gene>
    <name evidence="1" type="ORF">NITFAB_0981</name>
</gene>
<accession>A0A2X0SDC5</accession>
<dbReference type="EMBL" id="LS423452">
    <property type="protein sequence ID" value="SPS05391.1"/>
    <property type="molecule type" value="Genomic_DNA"/>
</dbReference>
<organism evidence="1">
    <name type="scientific">Candidatus Nitrotoga fabula</name>
    <dbReference type="NCBI Taxonomy" id="2182327"/>
    <lineage>
        <taxon>Bacteria</taxon>
        <taxon>Pseudomonadati</taxon>
        <taxon>Pseudomonadota</taxon>
        <taxon>Betaproteobacteria</taxon>
        <taxon>Nitrosomonadales</taxon>
        <taxon>Gallionellaceae</taxon>
        <taxon>Candidatus Nitrotoga</taxon>
    </lineage>
</organism>
<dbReference type="InterPro" id="IPR021352">
    <property type="entry name" value="DUF2971"/>
</dbReference>
<sequence length="143" mass="16846">MWGHYAENHTGICLVFEISSGFENSSLFKVNYCRNLLEVPLDKEGMPVLTTELANKILSHKYKGWEYENECRIFVSLEHKAPENGHYFYDFTDEFCLKEIILGCRFQHDVWDDRIKEILEKYHDAIAVTKARLSDTQFSVEKE</sequence>